<dbReference type="GO" id="GO:0003729">
    <property type="term" value="F:mRNA binding"/>
    <property type="evidence" value="ECO:0007669"/>
    <property type="project" value="InterPro"/>
</dbReference>
<dbReference type="AlphaFoldDB" id="A0A450SIW7"/>
<evidence type="ECO:0000313" key="10">
    <source>
        <dbReference type="EMBL" id="VFK09782.1"/>
    </source>
</evidence>
<evidence type="ECO:0000313" key="9">
    <source>
        <dbReference type="EMBL" id="VFJ53292.1"/>
    </source>
</evidence>
<evidence type="ECO:0000256" key="7">
    <source>
        <dbReference type="ARBA" id="ARBA00023016"/>
    </source>
</evidence>
<dbReference type="SUPFAM" id="SSF54786">
    <property type="entry name" value="YcfA/nrd intein domain"/>
    <property type="match status" value="1"/>
</dbReference>
<dbReference type="GO" id="GO:0004519">
    <property type="term" value="F:endonuclease activity"/>
    <property type="evidence" value="ECO:0007669"/>
    <property type="project" value="UniProtKB-KW"/>
</dbReference>
<protein>
    <submittedName>
        <fullName evidence="9">Predicted RNA binding protein YcfA, dsRBD-like fold, HicA-like mRNA interferase family</fullName>
    </submittedName>
</protein>
<keyword evidence="7" id="KW-0346">Stress response</keyword>
<sequence>MTRLHGVDYRQIIRALQRDGWIVVRQKGSHIRLQKHVGEETLKVTVPAHRAVDRSTLSSIPRQARLDANRFVALL</sequence>
<reference evidence="9" key="1">
    <citation type="submission" date="2019-02" db="EMBL/GenBank/DDBJ databases">
        <authorList>
            <person name="Gruber-Vodicka R. H."/>
            <person name="Seah K. B. B."/>
        </authorList>
    </citation>
    <scope>NUCLEOTIDE SEQUENCE</scope>
    <source>
        <strain evidence="8">BECK_BZ163</strain>
        <strain evidence="10">BECK_BZ164</strain>
        <strain evidence="9">BECK_BZ165</strain>
    </source>
</reference>
<evidence type="ECO:0000313" key="8">
    <source>
        <dbReference type="EMBL" id="VFJ52989.1"/>
    </source>
</evidence>
<dbReference type="InterPro" id="IPR012933">
    <property type="entry name" value="HicA_mRNA_interferase"/>
</dbReference>
<keyword evidence="6" id="KW-0694">RNA-binding</keyword>
<gene>
    <name evidence="8" type="ORF">BECKFM1743A_GA0114220_101092</name>
    <name evidence="10" type="ORF">BECKFM1743B_GA0114221_101152</name>
    <name evidence="9" type="ORF">BECKFM1743C_GA0114222_101222</name>
</gene>
<name>A0A450SIW7_9GAMM</name>
<comment type="similarity">
    <text evidence="1">Belongs to the HicA mRNA interferase family.</text>
</comment>
<dbReference type="EMBL" id="CAADFA010000122">
    <property type="protein sequence ID" value="VFJ53292.1"/>
    <property type="molecule type" value="Genomic_DNA"/>
</dbReference>
<proteinExistence type="inferred from homology"/>
<evidence type="ECO:0000256" key="6">
    <source>
        <dbReference type="ARBA" id="ARBA00022884"/>
    </source>
</evidence>
<dbReference type="EMBL" id="CAADFL010000115">
    <property type="protein sequence ID" value="VFK09782.1"/>
    <property type="molecule type" value="Genomic_DNA"/>
</dbReference>
<dbReference type="InterPro" id="IPR038570">
    <property type="entry name" value="HicA_sf"/>
</dbReference>
<keyword evidence="5" id="KW-0378">Hydrolase</keyword>
<accession>A0A450SIW7</accession>
<evidence type="ECO:0000256" key="1">
    <source>
        <dbReference type="ARBA" id="ARBA00006620"/>
    </source>
</evidence>
<organism evidence="9">
    <name type="scientific">Candidatus Kentrum sp. FM</name>
    <dbReference type="NCBI Taxonomy" id="2126340"/>
    <lineage>
        <taxon>Bacteria</taxon>
        <taxon>Pseudomonadati</taxon>
        <taxon>Pseudomonadota</taxon>
        <taxon>Gammaproteobacteria</taxon>
        <taxon>Candidatus Kentrum</taxon>
    </lineage>
</organism>
<evidence type="ECO:0000256" key="3">
    <source>
        <dbReference type="ARBA" id="ARBA00022722"/>
    </source>
</evidence>
<keyword evidence="3" id="KW-0540">Nuclease</keyword>
<dbReference type="EMBL" id="CAADEZ010000109">
    <property type="protein sequence ID" value="VFJ52989.1"/>
    <property type="molecule type" value="Genomic_DNA"/>
</dbReference>
<evidence type="ECO:0000256" key="4">
    <source>
        <dbReference type="ARBA" id="ARBA00022759"/>
    </source>
</evidence>
<keyword evidence="2" id="KW-1277">Toxin-antitoxin system</keyword>
<dbReference type="Gene3D" id="3.30.920.30">
    <property type="entry name" value="Hypothetical protein"/>
    <property type="match status" value="1"/>
</dbReference>
<evidence type="ECO:0000256" key="2">
    <source>
        <dbReference type="ARBA" id="ARBA00022649"/>
    </source>
</evidence>
<dbReference type="GO" id="GO:0016787">
    <property type="term" value="F:hydrolase activity"/>
    <property type="evidence" value="ECO:0007669"/>
    <property type="project" value="UniProtKB-KW"/>
</dbReference>
<keyword evidence="4" id="KW-0255">Endonuclease</keyword>
<dbReference type="Pfam" id="PF07927">
    <property type="entry name" value="HicA_toxin"/>
    <property type="match status" value="1"/>
</dbReference>
<evidence type="ECO:0000256" key="5">
    <source>
        <dbReference type="ARBA" id="ARBA00022801"/>
    </source>
</evidence>